<dbReference type="CDD" id="cd02440">
    <property type="entry name" value="AdoMet_MTases"/>
    <property type="match status" value="1"/>
</dbReference>
<dbReference type="OrthoDB" id="9803017at2"/>
<organism evidence="3 4">
    <name type="scientific">Jiella endophytica</name>
    <dbReference type="NCBI Taxonomy" id="2558362"/>
    <lineage>
        <taxon>Bacteria</taxon>
        <taxon>Pseudomonadati</taxon>
        <taxon>Pseudomonadota</taxon>
        <taxon>Alphaproteobacteria</taxon>
        <taxon>Hyphomicrobiales</taxon>
        <taxon>Aurantimonadaceae</taxon>
        <taxon>Jiella</taxon>
    </lineage>
</organism>
<dbReference type="PANTHER" id="PTHR43542">
    <property type="entry name" value="METHYLTRANSFERASE"/>
    <property type="match status" value="1"/>
</dbReference>
<dbReference type="EMBL" id="SOZD01000007">
    <property type="protein sequence ID" value="TFF19069.1"/>
    <property type="molecule type" value="Genomic_DNA"/>
</dbReference>
<dbReference type="PROSITE" id="PS00092">
    <property type="entry name" value="N6_MTASE"/>
    <property type="match status" value="1"/>
</dbReference>
<dbReference type="Proteomes" id="UP000298179">
    <property type="component" value="Unassembled WGS sequence"/>
</dbReference>
<reference evidence="3 4" key="1">
    <citation type="submission" date="2019-03" db="EMBL/GenBank/DDBJ databases">
        <title>Jiella endophytica sp. nov., a novel endophytic bacterium isolated from root of Ficus microcarpa Linn. f.</title>
        <authorList>
            <person name="Tuo L."/>
        </authorList>
    </citation>
    <scope>NUCLEOTIDE SEQUENCE [LARGE SCALE GENOMIC DNA]</scope>
    <source>
        <strain evidence="3 4">CBS5Q-3</strain>
    </source>
</reference>
<sequence length="187" mass="20391">MRIVAGEFRGRKLAEPKSESIRPTTDRNRETLFNILAHGRESEIDGARVLDLFSGTGALGIEALSRGARFCLFVEEDAEARGLIRSNMETLGLNGRAKIFRRDATRLGQPGTMEPFDLVFADPPYGKRLGEQALVSALDGGWLKPGALVVLEEAADAPFDLPASYALTGERAMGVSILRFLRMAVAR</sequence>
<dbReference type="InterPro" id="IPR002052">
    <property type="entry name" value="DNA_methylase_N6_adenine_CS"/>
</dbReference>
<evidence type="ECO:0000313" key="3">
    <source>
        <dbReference type="EMBL" id="TFF19069.1"/>
    </source>
</evidence>
<dbReference type="Gene3D" id="3.40.50.150">
    <property type="entry name" value="Vaccinia Virus protein VP39"/>
    <property type="match status" value="1"/>
</dbReference>
<dbReference type="Pfam" id="PF03602">
    <property type="entry name" value="Cons_hypoth95"/>
    <property type="match status" value="1"/>
</dbReference>
<evidence type="ECO:0000256" key="2">
    <source>
        <dbReference type="ARBA" id="ARBA00022679"/>
    </source>
</evidence>
<dbReference type="GO" id="GO:0052913">
    <property type="term" value="F:16S rRNA (guanine(966)-N(2))-methyltransferase activity"/>
    <property type="evidence" value="ECO:0007669"/>
    <property type="project" value="UniProtKB-EC"/>
</dbReference>
<protein>
    <submittedName>
        <fullName evidence="3">16S rRNA (Guanine(966)-N(2))-methyltransferase RsmD</fullName>
        <ecNumber evidence="3">2.1.1.171</ecNumber>
    </submittedName>
</protein>
<dbReference type="PIRSF" id="PIRSF004553">
    <property type="entry name" value="CHP00095"/>
    <property type="match status" value="1"/>
</dbReference>
<evidence type="ECO:0000313" key="4">
    <source>
        <dbReference type="Proteomes" id="UP000298179"/>
    </source>
</evidence>
<dbReference type="SUPFAM" id="SSF53335">
    <property type="entry name" value="S-adenosyl-L-methionine-dependent methyltransferases"/>
    <property type="match status" value="1"/>
</dbReference>
<dbReference type="InterPro" id="IPR029063">
    <property type="entry name" value="SAM-dependent_MTases_sf"/>
</dbReference>
<dbReference type="NCBIfam" id="TIGR00095">
    <property type="entry name" value="16S rRNA (guanine(966)-N(2))-methyltransferase RsmD"/>
    <property type="match status" value="1"/>
</dbReference>
<keyword evidence="2 3" id="KW-0808">Transferase</keyword>
<proteinExistence type="predicted"/>
<name>A0A4Y8RBC6_9HYPH</name>
<dbReference type="EC" id="2.1.1.171" evidence="3"/>
<dbReference type="RefSeq" id="WP_134763666.1">
    <property type="nucleotide sequence ID" value="NZ_SOZD01000007.1"/>
</dbReference>
<dbReference type="GO" id="GO:0003676">
    <property type="term" value="F:nucleic acid binding"/>
    <property type="evidence" value="ECO:0007669"/>
    <property type="project" value="InterPro"/>
</dbReference>
<gene>
    <name evidence="3" type="primary">rsmD</name>
    <name evidence="3" type="ORF">E3C22_20025</name>
</gene>
<keyword evidence="1 3" id="KW-0489">Methyltransferase</keyword>
<dbReference type="PANTHER" id="PTHR43542:SF1">
    <property type="entry name" value="METHYLTRANSFERASE"/>
    <property type="match status" value="1"/>
</dbReference>
<comment type="caution">
    <text evidence="3">The sequence shown here is derived from an EMBL/GenBank/DDBJ whole genome shotgun (WGS) entry which is preliminary data.</text>
</comment>
<dbReference type="AlphaFoldDB" id="A0A4Y8RBC6"/>
<keyword evidence="4" id="KW-1185">Reference proteome</keyword>
<accession>A0A4Y8RBC6</accession>
<dbReference type="InterPro" id="IPR004398">
    <property type="entry name" value="RNA_MeTrfase_RsmD"/>
</dbReference>
<evidence type="ECO:0000256" key="1">
    <source>
        <dbReference type="ARBA" id="ARBA00022603"/>
    </source>
</evidence>